<reference evidence="2" key="1">
    <citation type="submission" date="2022-01" db="EMBL/GenBank/DDBJ databases">
        <title>Genome Sequence Resource for Two Populations of Ditylenchus destructor, the Migratory Endoparasitic Phytonematode.</title>
        <authorList>
            <person name="Zhang H."/>
            <person name="Lin R."/>
            <person name="Xie B."/>
        </authorList>
    </citation>
    <scope>NUCLEOTIDE SEQUENCE</scope>
    <source>
        <strain evidence="2">BazhouSP</strain>
    </source>
</reference>
<dbReference type="AlphaFoldDB" id="A0AAD4QUZ1"/>
<evidence type="ECO:0000313" key="2">
    <source>
        <dbReference type="EMBL" id="KAI1702904.1"/>
    </source>
</evidence>
<dbReference type="InterPro" id="IPR029675">
    <property type="entry name" value="PGAP4"/>
</dbReference>
<feature type="transmembrane region" description="Helical" evidence="1">
    <location>
        <begin position="6"/>
        <end position="30"/>
    </location>
</feature>
<protein>
    <submittedName>
        <fullName evidence="2">Uncharacterized protein</fullName>
    </submittedName>
</protein>
<keyword evidence="1" id="KW-1133">Transmembrane helix</keyword>
<evidence type="ECO:0000256" key="1">
    <source>
        <dbReference type="SAM" id="Phobius"/>
    </source>
</evidence>
<dbReference type="GO" id="GO:0016757">
    <property type="term" value="F:glycosyltransferase activity"/>
    <property type="evidence" value="ECO:0007669"/>
    <property type="project" value="InterPro"/>
</dbReference>
<keyword evidence="3" id="KW-1185">Reference proteome</keyword>
<keyword evidence="1" id="KW-0472">Membrane</keyword>
<dbReference type="GO" id="GO:0000139">
    <property type="term" value="C:Golgi membrane"/>
    <property type="evidence" value="ECO:0007669"/>
    <property type="project" value="InterPro"/>
</dbReference>
<dbReference type="Proteomes" id="UP001201812">
    <property type="component" value="Unassembled WGS sequence"/>
</dbReference>
<evidence type="ECO:0000313" key="3">
    <source>
        <dbReference type="Proteomes" id="UP001201812"/>
    </source>
</evidence>
<gene>
    <name evidence="2" type="ORF">DdX_15238</name>
</gene>
<keyword evidence="1" id="KW-0812">Transmembrane</keyword>
<accession>A0AAD4QUZ1</accession>
<proteinExistence type="predicted"/>
<dbReference type="EMBL" id="JAKKPZ010000091">
    <property type="protein sequence ID" value="KAI1702904.1"/>
    <property type="molecule type" value="Genomic_DNA"/>
</dbReference>
<dbReference type="PANTHER" id="PTHR31410">
    <property type="entry name" value="TRANSMEMBRANE PROTEIN 246"/>
    <property type="match status" value="1"/>
</dbReference>
<dbReference type="PANTHER" id="PTHR31410:SF1">
    <property type="entry name" value="POST-GPI ATTACHMENT TO PROTEINS FACTOR 4"/>
    <property type="match status" value="1"/>
</dbReference>
<organism evidence="2 3">
    <name type="scientific">Ditylenchus destructor</name>
    <dbReference type="NCBI Taxonomy" id="166010"/>
    <lineage>
        <taxon>Eukaryota</taxon>
        <taxon>Metazoa</taxon>
        <taxon>Ecdysozoa</taxon>
        <taxon>Nematoda</taxon>
        <taxon>Chromadorea</taxon>
        <taxon>Rhabditida</taxon>
        <taxon>Tylenchina</taxon>
        <taxon>Tylenchomorpha</taxon>
        <taxon>Sphaerularioidea</taxon>
        <taxon>Anguinidae</taxon>
        <taxon>Anguininae</taxon>
        <taxon>Ditylenchus</taxon>
    </lineage>
</organism>
<sequence>MCRHIFIWFSQSAINSVILLLFLCLARWYIPTLGSNKIYYNSDNPFIERCKTIQCNNQHNKIRVELAEKILAGANLSRFKYAGSSSSKIRPRLAIAITAADRHNGELSQVMAFLSAHMQSLYPVVICNTEPGGERPSAIRRFENHIPVIDLNTDGGKWQLRLKEERWRKEAHDYWLCMNQTLEIIFGVQKDWPDYLLILEDDAVPIPLFDVAVNSIMDQLDFRTKTDFVKLYRRWDWRSGPKSMQFYQSLIVAINLVGLLQMRLWKNRNIFVIATAVTIVQICWQKYFRQLISDAHFSLTHRVMLTTIENCCTPAVLYRTNRLPNMLNDLWKEQGNKSEPKDVIMDRVAENYVGRLTDINLVVHVGYYSTVSKKYKRVGNK</sequence>
<name>A0AAD4QUZ1_9BILA</name>
<comment type="caution">
    <text evidence="2">The sequence shown here is derived from an EMBL/GenBank/DDBJ whole genome shotgun (WGS) entry which is preliminary data.</text>
</comment>
<dbReference type="GO" id="GO:0006506">
    <property type="term" value="P:GPI anchor biosynthetic process"/>
    <property type="evidence" value="ECO:0007669"/>
    <property type="project" value="InterPro"/>
</dbReference>